<proteinExistence type="inferred from homology"/>
<feature type="chain" id="PRO_5045874432" evidence="7">
    <location>
        <begin position="22"/>
        <end position="353"/>
    </location>
</feature>
<dbReference type="RefSeq" id="WP_204548172.1">
    <property type="nucleotide sequence ID" value="NZ_JAFBFI010000036.1"/>
</dbReference>
<keyword evidence="6" id="KW-0449">Lipoprotein</keyword>
<comment type="caution">
    <text evidence="9">The sequence shown here is derived from an EMBL/GenBank/DDBJ whole genome shotgun (WGS) entry which is preliminary data.</text>
</comment>
<dbReference type="InterPro" id="IPR050957">
    <property type="entry name" value="BMP_lipoprotein"/>
</dbReference>
<organism evidence="9 10">
    <name type="scientific">Peribacillus deserti</name>
    <dbReference type="NCBI Taxonomy" id="673318"/>
    <lineage>
        <taxon>Bacteria</taxon>
        <taxon>Bacillati</taxon>
        <taxon>Bacillota</taxon>
        <taxon>Bacilli</taxon>
        <taxon>Bacillales</taxon>
        <taxon>Bacillaceae</taxon>
        <taxon>Peribacillus</taxon>
    </lineage>
</organism>
<dbReference type="InterPro" id="IPR028082">
    <property type="entry name" value="Peripla_BP_I"/>
</dbReference>
<evidence type="ECO:0000256" key="5">
    <source>
        <dbReference type="ARBA" id="ARBA00023136"/>
    </source>
</evidence>
<evidence type="ECO:0000256" key="1">
    <source>
        <dbReference type="ARBA" id="ARBA00004193"/>
    </source>
</evidence>
<dbReference type="Pfam" id="PF02608">
    <property type="entry name" value="Bmp"/>
    <property type="match status" value="1"/>
</dbReference>
<dbReference type="EMBL" id="JAFBFI010000036">
    <property type="protein sequence ID" value="MBM7694769.1"/>
    <property type="molecule type" value="Genomic_DNA"/>
</dbReference>
<dbReference type="PANTHER" id="PTHR34296:SF2">
    <property type="entry name" value="ABC TRANSPORTER GUANOSINE-BINDING PROTEIN NUPN"/>
    <property type="match status" value="1"/>
</dbReference>
<keyword evidence="5" id="KW-0472">Membrane</keyword>
<feature type="signal peptide" evidence="7">
    <location>
        <begin position="1"/>
        <end position="21"/>
    </location>
</feature>
<dbReference type="Gene3D" id="3.40.50.2300">
    <property type="match status" value="2"/>
</dbReference>
<evidence type="ECO:0000256" key="2">
    <source>
        <dbReference type="ARBA" id="ARBA00008610"/>
    </source>
</evidence>
<comment type="subcellular location">
    <subcellularLocation>
        <location evidence="1">Cell membrane</location>
        <topology evidence="1">Lipid-anchor</topology>
    </subcellularLocation>
</comment>
<dbReference type="CDD" id="cd06354">
    <property type="entry name" value="PBP1_PrnA-like"/>
    <property type="match status" value="1"/>
</dbReference>
<accession>A0ABS2QPV9</accession>
<protein>
    <submittedName>
        <fullName evidence="9">Basic membrane protein A</fullName>
    </submittedName>
</protein>
<sequence>MKKRKFGLALSLVLAAGTMLGACGKKEESNGSVGGKKEAFTVGMVTDVGGVEDKSFNQSAWEGLTAFGKDNGLKQGKNGYHYLQSKQDSDYITNLNTLARQDFDLVYGIGFLMKDAVTKVSEQRKDTKFAIVDEVVENSNVASITFKEHEGSFLVGVVAGLTTKSNKVGFIGGVQMPLIEKFEAGFKAGVMSVNPKAEVLQKYTGNFDKPADGRATADSMIKSGADVIFHAAGGTGEGMIEEVNSVKQKDPNKAVWAIGVDKDQAYLAPEAVLTSMVKRVDLAVADVAKKAKEGNFPGGEKIEYGLDQSGVGIAETKDNLSDDVLKAVEEWTAKIKSGEVKVPSTPAELKNFK</sequence>
<evidence type="ECO:0000313" key="10">
    <source>
        <dbReference type="Proteomes" id="UP000823486"/>
    </source>
</evidence>
<gene>
    <name evidence="9" type="ORF">JOC77_004246</name>
</gene>
<dbReference type="InterPro" id="IPR003760">
    <property type="entry name" value="PnrA-like"/>
</dbReference>
<evidence type="ECO:0000256" key="7">
    <source>
        <dbReference type="SAM" id="SignalP"/>
    </source>
</evidence>
<name>A0ABS2QPV9_9BACI</name>
<evidence type="ECO:0000256" key="6">
    <source>
        <dbReference type="ARBA" id="ARBA00023288"/>
    </source>
</evidence>
<evidence type="ECO:0000256" key="4">
    <source>
        <dbReference type="ARBA" id="ARBA00022729"/>
    </source>
</evidence>
<feature type="domain" description="ABC transporter substrate-binding protein PnrA-like" evidence="8">
    <location>
        <begin position="41"/>
        <end position="344"/>
    </location>
</feature>
<evidence type="ECO:0000259" key="8">
    <source>
        <dbReference type="Pfam" id="PF02608"/>
    </source>
</evidence>
<evidence type="ECO:0000256" key="3">
    <source>
        <dbReference type="ARBA" id="ARBA00022475"/>
    </source>
</evidence>
<dbReference type="PANTHER" id="PTHR34296">
    <property type="entry name" value="TRANSCRIPTIONAL ACTIVATOR PROTEIN MED"/>
    <property type="match status" value="1"/>
</dbReference>
<dbReference type="SUPFAM" id="SSF53822">
    <property type="entry name" value="Periplasmic binding protein-like I"/>
    <property type="match status" value="1"/>
</dbReference>
<evidence type="ECO:0000313" key="9">
    <source>
        <dbReference type="EMBL" id="MBM7694769.1"/>
    </source>
</evidence>
<dbReference type="Proteomes" id="UP000823486">
    <property type="component" value="Unassembled WGS sequence"/>
</dbReference>
<dbReference type="PROSITE" id="PS51257">
    <property type="entry name" value="PROKAR_LIPOPROTEIN"/>
    <property type="match status" value="1"/>
</dbReference>
<keyword evidence="4 7" id="KW-0732">Signal</keyword>
<comment type="similarity">
    <text evidence="2">Belongs to the BMP lipoprotein family.</text>
</comment>
<reference evidence="9 10" key="1">
    <citation type="submission" date="2021-01" db="EMBL/GenBank/DDBJ databases">
        <title>Genomic Encyclopedia of Type Strains, Phase IV (KMG-IV): sequencing the most valuable type-strain genomes for metagenomic binning, comparative biology and taxonomic classification.</title>
        <authorList>
            <person name="Goeker M."/>
        </authorList>
    </citation>
    <scope>NUCLEOTIDE SEQUENCE [LARGE SCALE GENOMIC DNA]</scope>
    <source>
        <strain evidence="9 10">DSM 105482</strain>
    </source>
</reference>
<keyword evidence="3" id="KW-1003">Cell membrane</keyword>
<keyword evidence="10" id="KW-1185">Reference proteome</keyword>